<feature type="transmembrane region" description="Helical" evidence="1">
    <location>
        <begin position="231"/>
        <end position="251"/>
    </location>
</feature>
<proteinExistence type="predicted"/>
<comment type="caution">
    <text evidence="2">The sequence shown here is derived from an EMBL/GenBank/DDBJ whole genome shotgun (WGS) entry which is preliminary data.</text>
</comment>
<protein>
    <recommendedName>
        <fullName evidence="4">G-protein coupled receptors family 3 profile domain-containing protein</fullName>
    </recommendedName>
</protein>
<dbReference type="HOGENOM" id="CLU_065186_2_1_1"/>
<dbReference type="KEGG" id="mrr:Moror_8708"/>
<evidence type="ECO:0000313" key="2">
    <source>
        <dbReference type="EMBL" id="ESK89575.1"/>
    </source>
</evidence>
<gene>
    <name evidence="2" type="ORF">Moror_8708</name>
</gene>
<feature type="transmembrane region" description="Helical" evidence="1">
    <location>
        <begin position="12"/>
        <end position="32"/>
    </location>
</feature>
<dbReference type="OrthoDB" id="2982680at2759"/>
<evidence type="ECO:0000256" key="1">
    <source>
        <dbReference type="SAM" id="Phobius"/>
    </source>
</evidence>
<organism evidence="2 3">
    <name type="scientific">Moniliophthora roreri (strain MCA 2997)</name>
    <name type="common">Cocoa frosty pod rot fungus</name>
    <name type="synonym">Crinipellis roreri</name>
    <dbReference type="NCBI Taxonomy" id="1381753"/>
    <lineage>
        <taxon>Eukaryota</taxon>
        <taxon>Fungi</taxon>
        <taxon>Dikarya</taxon>
        <taxon>Basidiomycota</taxon>
        <taxon>Agaricomycotina</taxon>
        <taxon>Agaricomycetes</taxon>
        <taxon>Agaricomycetidae</taxon>
        <taxon>Agaricales</taxon>
        <taxon>Marasmiineae</taxon>
        <taxon>Marasmiaceae</taxon>
        <taxon>Moniliophthora</taxon>
    </lineage>
</organism>
<evidence type="ECO:0000313" key="3">
    <source>
        <dbReference type="Proteomes" id="UP000017559"/>
    </source>
</evidence>
<sequence length="292" mass="32402">MGFNESTTIVFLALQLTGGLGKLLLLVIALLAPSIHRSATWYSFCISWIMSCSSFCILLISGQQFTKDPSYGVCLTQAALVAAMTTFALLIEVWLKSRPGVLSERLKGFLFLVVPYVLWAMLLIFCFCVGASKPKSVLRRAEANPYCIIDYHIVPLVVYSITLVIAVTVVIILISLMLQVRRSRSNRISHRDHAGSDRTLLIRLAGFSFLALLAVFISIGYMFSAENKSSGIAYDLTFAILPPSGVLVFAMQKDVFLAGKQLFIKVFRLSREDLKPTESEDERRSSGQELIL</sequence>
<feature type="transmembrane region" description="Helical" evidence="1">
    <location>
        <begin position="39"/>
        <end position="60"/>
    </location>
</feature>
<feature type="transmembrane region" description="Helical" evidence="1">
    <location>
        <begin position="200"/>
        <end position="225"/>
    </location>
</feature>
<dbReference type="STRING" id="1381753.V2XAQ4"/>
<feature type="transmembrane region" description="Helical" evidence="1">
    <location>
        <begin position="107"/>
        <end position="132"/>
    </location>
</feature>
<evidence type="ECO:0008006" key="4">
    <source>
        <dbReference type="Google" id="ProtNLM"/>
    </source>
</evidence>
<feature type="transmembrane region" description="Helical" evidence="1">
    <location>
        <begin position="152"/>
        <end position="179"/>
    </location>
</feature>
<keyword evidence="1" id="KW-0472">Membrane</keyword>
<keyword evidence="1" id="KW-1133">Transmembrane helix</keyword>
<reference evidence="2 3" key="1">
    <citation type="journal article" date="2014" name="BMC Genomics">
        <title>Genome and secretome analysis of the hemibiotrophic fungal pathogen, Moniliophthora roreri, which causes frosty pod rot disease of cacao: mechanisms of the biotrophic and necrotrophic phases.</title>
        <authorList>
            <person name="Meinhardt L.W."/>
            <person name="Costa G.G.L."/>
            <person name="Thomazella D.P.T."/>
            <person name="Teixeira P.J.P.L."/>
            <person name="Carazzolle M.F."/>
            <person name="Schuster S.C."/>
            <person name="Carlson J.E."/>
            <person name="Guiltinan M.J."/>
            <person name="Mieczkowski P."/>
            <person name="Farmer A."/>
            <person name="Ramaraj T."/>
            <person name="Crozier J."/>
            <person name="Davis R.E."/>
            <person name="Shao J."/>
            <person name="Melnick R.L."/>
            <person name="Pereira G.A.G."/>
            <person name="Bailey B.A."/>
        </authorList>
    </citation>
    <scope>NUCLEOTIDE SEQUENCE [LARGE SCALE GENOMIC DNA]</scope>
    <source>
        <strain evidence="2 3">MCA 2997</strain>
    </source>
</reference>
<dbReference type="Proteomes" id="UP000017559">
    <property type="component" value="Unassembled WGS sequence"/>
</dbReference>
<accession>V2XAQ4</accession>
<dbReference type="AlphaFoldDB" id="V2XAQ4"/>
<name>V2XAQ4_MONRO</name>
<keyword evidence="1" id="KW-0812">Transmembrane</keyword>
<dbReference type="EMBL" id="AWSO01000550">
    <property type="protein sequence ID" value="ESK89575.1"/>
    <property type="molecule type" value="Genomic_DNA"/>
</dbReference>
<feature type="transmembrane region" description="Helical" evidence="1">
    <location>
        <begin position="75"/>
        <end position="95"/>
    </location>
</feature>
<keyword evidence="3" id="KW-1185">Reference proteome</keyword>